<keyword evidence="1" id="KW-0472">Membrane</keyword>
<proteinExistence type="predicted"/>
<evidence type="ECO:0000313" key="2">
    <source>
        <dbReference type="EMBL" id="EAN84552.1"/>
    </source>
</evidence>
<feature type="transmembrane region" description="Helical" evidence="1">
    <location>
        <begin position="77"/>
        <end position="99"/>
    </location>
</feature>
<organism evidence="2 3">
    <name type="scientific">Trypanosoma cruzi (strain CL Brener)</name>
    <dbReference type="NCBI Taxonomy" id="353153"/>
    <lineage>
        <taxon>Eukaryota</taxon>
        <taxon>Discoba</taxon>
        <taxon>Euglenozoa</taxon>
        <taxon>Kinetoplastea</taxon>
        <taxon>Metakinetoplastina</taxon>
        <taxon>Trypanosomatida</taxon>
        <taxon>Trypanosomatidae</taxon>
        <taxon>Trypanosoma</taxon>
        <taxon>Schizotrypanum</taxon>
    </lineage>
</organism>
<reference evidence="2 3" key="1">
    <citation type="journal article" date="2005" name="Science">
        <title>The genome sequence of Trypanosoma cruzi, etiologic agent of Chagas disease.</title>
        <authorList>
            <person name="El-Sayed N.M."/>
            <person name="Myler P.J."/>
            <person name="Bartholomeu D.C."/>
            <person name="Nilsson D."/>
            <person name="Aggarwal G."/>
            <person name="Tran A.N."/>
            <person name="Ghedin E."/>
            <person name="Worthey E.A."/>
            <person name="Delcher A.L."/>
            <person name="Blandin G."/>
            <person name="Westenberger S.J."/>
            <person name="Caler E."/>
            <person name="Cerqueira G.C."/>
            <person name="Branche C."/>
            <person name="Haas B."/>
            <person name="Anupama A."/>
            <person name="Arner E."/>
            <person name="Aslund L."/>
            <person name="Attipoe P."/>
            <person name="Bontempi E."/>
            <person name="Bringaud F."/>
            <person name="Burton P."/>
            <person name="Cadag E."/>
            <person name="Campbell D.A."/>
            <person name="Carrington M."/>
            <person name="Crabtree J."/>
            <person name="Darban H."/>
            <person name="da Silveira J.F."/>
            <person name="de Jong P."/>
            <person name="Edwards K."/>
            <person name="Englund P.T."/>
            <person name="Fazelina G."/>
            <person name="Feldblyum T."/>
            <person name="Ferella M."/>
            <person name="Frasch A.C."/>
            <person name="Gull K."/>
            <person name="Horn D."/>
            <person name="Hou L."/>
            <person name="Huang Y."/>
            <person name="Kindlund E."/>
            <person name="Klingbeil M."/>
            <person name="Kluge S."/>
            <person name="Koo H."/>
            <person name="Lacerda D."/>
            <person name="Levin M.J."/>
            <person name="Lorenzi H."/>
            <person name="Louie T."/>
            <person name="Machado C.R."/>
            <person name="McCulloch R."/>
            <person name="McKenna A."/>
            <person name="Mizuno Y."/>
            <person name="Mottram J.C."/>
            <person name="Nelson S."/>
            <person name="Ochaya S."/>
            <person name="Osoegawa K."/>
            <person name="Pai G."/>
            <person name="Parsons M."/>
            <person name="Pentony M."/>
            <person name="Pettersson U."/>
            <person name="Pop M."/>
            <person name="Ramirez J.L."/>
            <person name="Rinta J."/>
            <person name="Robertson L."/>
            <person name="Salzberg S.L."/>
            <person name="Sanchez D.O."/>
            <person name="Seyler A."/>
            <person name="Sharma R."/>
            <person name="Shetty J."/>
            <person name="Simpson A.J."/>
            <person name="Sisk E."/>
            <person name="Tammi M.T."/>
            <person name="Tarleton R."/>
            <person name="Teixeira S."/>
            <person name="Van Aken S."/>
            <person name="Vogt C."/>
            <person name="Ward P.N."/>
            <person name="Wickstead B."/>
            <person name="Wortman J."/>
            <person name="White O."/>
            <person name="Fraser C.M."/>
            <person name="Stuart K.D."/>
            <person name="Andersson B."/>
        </authorList>
    </citation>
    <scope>NUCLEOTIDE SEQUENCE [LARGE SCALE GENOMIC DNA]</scope>
    <source>
        <strain evidence="2 3">CL Brener</strain>
    </source>
</reference>
<dbReference type="EMBL" id="AAHK01001657">
    <property type="protein sequence ID" value="EAN84552.1"/>
    <property type="molecule type" value="Genomic_DNA"/>
</dbReference>
<sequence>MCGHTEGQTVERHLNIFLILFLDKICRQFLEQHGSWVLFFCVCFFFFFSFLLFGCSRSRGRLFSKKKYFFVLNKSCVNCRCLGCSAVMSLSGVLVVSAMQLRCTFYFVRSFAFVALFFFFILHCFVFLQAHNNHTHKMHIAVDLNAPFVVHAGSCVWRLFSSVAMRREVEGVKCAPRVPFLRVWCTACDCVELGSVFH</sequence>
<name>Q4CWA1_TRYCC</name>
<dbReference type="AlphaFoldDB" id="Q4CWA1"/>
<keyword evidence="1" id="KW-1133">Transmembrane helix</keyword>
<dbReference type="GeneID" id="3536404"/>
<feature type="transmembrane region" description="Helical" evidence="1">
    <location>
        <begin position="36"/>
        <end position="56"/>
    </location>
</feature>
<evidence type="ECO:0000256" key="1">
    <source>
        <dbReference type="SAM" id="Phobius"/>
    </source>
</evidence>
<comment type="caution">
    <text evidence="2">The sequence shown here is derived from an EMBL/GenBank/DDBJ whole genome shotgun (WGS) entry which is preliminary data.</text>
</comment>
<dbReference type="KEGG" id="tcr:511611.30"/>
<feature type="transmembrane region" description="Helical" evidence="1">
    <location>
        <begin position="105"/>
        <end position="128"/>
    </location>
</feature>
<dbReference type="RefSeq" id="XP_806403.1">
    <property type="nucleotide sequence ID" value="XM_801310.1"/>
</dbReference>
<dbReference type="Proteomes" id="UP000002296">
    <property type="component" value="Unassembled WGS sequence"/>
</dbReference>
<evidence type="ECO:0000313" key="3">
    <source>
        <dbReference type="Proteomes" id="UP000002296"/>
    </source>
</evidence>
<keyword evidence="3" id="KW-1185">Reference proteome</keyword>
<gene>
    <name evidence="2" type="ORF">Tc00.1047053511611.30</name>
</gene>
<dbReference type="PaxDb" id="353153-Q4CWA1"/>
<accession>Q4CWA1</accession>
<keyword evidence="1" id="KW-0812">Transmembrane</keyword>
<protein>
    <submittedName>
        <fullName evidence="2">Uncharacterized protein</fullName>
    </submittedName>
</protein>
<dbReference type="InParanoid" id="Q4CWA1"/>